<evidence type="ECO:0000313" key="4">
    <source>
        <dbReference type="Proteomes" id="UP000887574"/>
    </source>
</evidence>
<dbReference type="Pfam" id="PF23069">
    <property type="entry name" value="DUF7042"/>
    <property type="match status" value="1"/>
</dbReference>
<sequence>MVGKKTGQMDQHDKPLRMCILGGGGYLGQCLTKELQSLGHFVVVMDLNFESLPYIAVDPLRMLQIKGSILHTDQLQNALKGCDACFHLAGYGTCGGASLDRPMSMLINYEGTKTVIEQCLQLGIPRLIYSSSVGVIFFDQEMDMADETTPYLTTFGNAYSESKCLAEQALLKANIPGKLATCALRLRGIYGPGELRSTQRVVDLCLKGLGNKFTFCKSSPCLTQYSSAHNCTIGFIAAEKALRKPNSPAGGQAYHILDGGAPVEPFKFWFPLMQGVGVDVPRIQLPYWLVYYTAVLMEWLYWLIGLQPLFTKFEVCLMGLQNTFSIDKAARDLDYRPVKSHDLRDTINFFRQQQVDRMKAKGQKRKGWLDFLDWNWRASEGKIKKWNLSCRLLKVVRSECQLDLALQGQFHRQVSSPVYEAKQADQFPDAEVFEKIVLSSSSSSVWGDCYAKLDGNAYVFGQPNKSPINIRPLHPEIASLSPSMCFRCITLIAHTSNVLQSMHQDEEICHESVEVAEKSCFLATQIPSPVDGSLLFRSEYYDSSSCHLDGMYSVAYTLLDLDSSSSFKCALQSGTQMSNCDQRNRMKFNFRNCSFPDFEQTLVCLGTWPVGRHVQLPNSNSPVEQYLAVLNLATQQYKCGVMQQWTNRTTKILLSADSSCSGLLKDGSNALEDFTLIKELAISAIF</sequence>
<evidence type="ECO:0000259" key="2">
    <source>
        <dbReference type="Pfam" id="PF23069"/>
    </source>
</evidence>
<evidence type="ECO:0000259" key="3">
    <source>
        <dbReference type="Pfam" id="PF23071"/>
    </source>
</evidence>
<dbReference type="Gene3D" id="3.40.50.720">
    <property type="entry name" value="NAD(P)-binding Rossmann-like Domain"/>
    <property type="match status" value="1"/>
</dbReference>
<dbReference type="PANTHER" id="PTHR22255:SF4">
    <property type="entry name" value="CATION-INDEPENDENT MANNOSE-6-PHOSPHATE RECEPTOR"/>
    <property type="match status" value="1"/>
</dbReference>
<dbReference type="PANTHER" id="PTHR22255">
    <property type="entry name" value="LP06548P"/>
    <property type="match status" value="1"/>
</dbReference>
<feature type="domain" description="DUF7042" evidence="2">
    <location>
        <begin position="544"/>
        <end position="671"/>
    </location>
</feature>
<feature type="domain" description="DUF7044" evidence="3">
    <location>
        <begin position="399"/>
        <end position="521"/>
    </location>
</feature>
<dbReference type="InterPro" id="IPR055470">
    <property type="entry name" value="DUF7042"/>
</dbReference>
<reference evidence="5" key="1">
    <citation type="submission" date="2022-11" db="UniProtKB">
        <authorList>
            <consortium name="WormBaseParasite"/>
        </authorList>
    </citation>
    <scope>IDENTIFICATION</scope>
</reference>
<name>A0A915EIL6_9BILA</name>
<organism evidence="4 5">
    <name type="scientific">Ditylenchus dipsaci</name>
    <dbReference type="NCBI Taxonomy" id="166011"/>
    <lineage>
        <taxon>Eukaryota</taxon>
        <taxon>Metazoa</taxon>
        <taxon>Ecdysozoa</taxon>
        <taxon>Nematoda</taxon>
        <taxon>Chromadorea</taxon>
        <taxon>Rhabditida</taxon>
        <taxon>Tylenchina</taxon>
        <taxon>Tylenchomorpha</taxon>
        <taxon>Sphaerularioidea</taxon>
        <taxon>Anguinidae</taxon>
        <taxon>Anguininae</taxon>
        <taxon>Ditylenchus</taxon>
    </lineage>
</organism>
<protein>
    <submittedName>
        <fullName evidence="5">3-beta hydroxysteroid dehydrogenase/isomerase domain-containing protein</fullName>
    </submittedName>
</protein>
<keyword evidence="4" id="KW-1185">Reference proteome</keyword>
<dbReference type="GO" id="GO:0016616">
    <property type="term" value="F:oxidoreductase activity, acting on the CH-OH group of donors, NAD or NADP as acceptor"/>
    <property type="evidence" value="ECO:0007669"/>
    <property type="project" value="InterPro"/>
</dbReference>
<dbReference type="Pfam" id="PF23071">
    <property type="entry name" value="DUF7044"/>
    <property type="match status" value="1"/>
</dbReference>
<dbReference type="InterPro" id="IPR055472">
    <property type="entry name" value="DUF7044"/>
</dbReference>
<dbReference type="InterPro" id="IPR036291">
    <property type="entry name" value="NAD(P)-bd_dom_sf"/>
</dbReference>
<dbReference type="SUPFAM" id="SSF51735">
    <property type="entry name" value="NAD(P)-binding Rossmann-fold domains"/>
    <property type="match status" value="1"/>
</dbReference>
<proteinExistence type="predicted"/>
<dbReference type="Proteomes" id="UP000887574">
    <property type="component" value="Unplaced"/>
</dbReference>
<dbReference type="GO" id="GO:0006694">
    <property type="term" value="P:steroid biosynthetic process"/>
    <property type="evidence" value="ECO:0007669"/>
    <property type="project" value="InterPro"/>
</dbReference>
<dbReference type="InterPro" id="IPR002225">
    <property type="entry name" value="3Beta_OHSteriod_DH/Estase"/>
</dbReference>
<dbReference type="Pfam" id="PF01073">
    <property type="entry name" value="3Beta_HSD"/>
    <property type="match status" value="1"/>
</dbReference>
<evidence type="ECO:0000313" key="5">
    <source>
        <dbReference type="WBParaSite" id="jg6719"/>
    </source>
</evidence>
<dbReference type="WBParaSite" id="jg6719">
    <property type="protein sequence ID" value="jg6719"/>
    <property type="gene ID" value="jg6719"/>
</dbReference>
<evidence type="ECO:0000259" key="1">
    <source>
        <dbReference type="Pfam" id="PF01073"/>
    </source>
</evidence>
<dbReference type="AlphaFoldDB" id="A0A915EIL6"/>
<feature type="domain" description="3-beta hydroxysteroid dehydrogenase/isomerase" evidence="1">
    <location>
        <begin position="20"/>
        <end position="286"/>
    </location>
</feature>
<accession>A0A915EIL6</accession>